<dbReference type="InterPro" id="IPR023393">
    <property type="entry name" value="START-like_dom_sf"/>
</dbReference>
<proteinExistence type="predicted"/>
<dbReference type="Pfam" id="PF00407">
    <property type="entry name" value="Bet_v_1"/>
    <property type="match status" value="1"/>
</dbReference>
<name>A0ABD1Y855_9MARC</name>
<dbReference type="Proteomes" id="UP001605036">
    <property type="component" value="Unassembled WGS sequence"/>
</dbReference>
<comment type="caution">
    <text evidence="2">The sequence shown here is derived from an EMBL/GenBank/DDBJ whole genome shotgun (WGS) entry which is preliminary data.</text>
</comment>
<dbReference type="EMBL" id="JBHFFA010000006">
    <property type="protein sequence ID" value="KAL2622760.1"/>
    <property type="molecule type" value="Genomic_DNA"/>
</dbReference>
<keyword evidence="3" id="KW-1185">Reference proteome</keyword>
<dbReference type="AlphaFoldDB" id="A0ABD1Y855"/>
<dbReference type="SUPFAM" id="SSF55961">
    <property type="entry name" value="Bet v1-like"/>
    <property type="match status" value="1"/>
</dbReference>
<evidence type="ECO:0000313" key="3">
    <source>
        <dbReference type="Proteomes" id="UP001605036"/>
    </source>
</evidence>
<dbReference type="Gene3D" id="3.30.530.20">
    <property type="match status" value="1"/>
</dbReference>
<accession>A0ABD1Y855</accession>
<gene>
    <name evidence="2" type="ORF">R1flu_002965</name>
</gene>
<sequence length="162" mass="18589">MPVFEFHIDVAVPSASLWGAIERETELMPKYAPEWFSSIEYHEGEGNKPGSVYSVHYGENLKDHTDNTSNFVKFKIITFDAEKRSVVLEALEGGYFHQYPSIHRWTHSYNVIEVDDSHSKLQVIADNDGKNEEDIKAALAQAQELMQAWIKVYLSHVEEESK</sequence>
<organism evidence="2 3">
    <name type="scientific">Riccia fluitans</name>
    <dbReference type="NCBI Taxonomy" id="41844"/>
    <lineage>
        <taxon>Eukaryota</taxon>
        <taxon>Viridiplantae</taxon>
        <taxon>Streptophyta</taxon>
        <taxon>Embryophyta</taxon>
        <taxon>Marchantiophyta</taxon>
        <taxon>Marchantiopsida</taxon>
        <taxon>Marchantiidae</taxon>
        <taxon>Marchantiales</taxon>
        <taxon>Ricciaceae</taxon>
        <taxon>Riccia</taxon>
    </lineage>
</organism>
<feature type="domain" description="Bet v I/Major latex protein" evidence="1">
    <location>
        <begin position="5"/>
        <end position="103"/>
    </location>
</feature>
<dbReference type="InterPro" id="IPR000916">
    <property type="entry name" value="Bet_v_I/MLP"/>
</dbReference>
<protein>
    <recommendedName>
        <fullName evidence="1">Bet v I/Major latex protein domain-containing protein</fullName>
    </recommendedName>
</protein>
<evidence type="ECO:0000259" key="1">
    <source>
        <dbReference type="Pfam" id="PF00407"/>
    </source>
</evidence>
<evidence type="ECO:0000313" key="2">
    <source>
        <dbReference type="EMBL" id="KAL2622760.1"/>
    </source>
</evidence>
<reference evidence="2 3" key="1">
    <citation type="submission" date="2024-09" db="EMBL/GenBank/DDBJ databases">
        <title>Chromosome-scale assembly of Riccia fluitans.</title>
        <authorList>
            <person name="Paukszto L."/>
            <person name="Sawicki J."/>
            <person name="Karawczyk K."/>
            <person name="Piernik-Szablinska J."/>
            <person name="Szczecinska M."/>
            <person name="Mazdziarz M."/>
        </authorList>
    </citation>
    <scope>NUCLEOTIDE SEQUENCE [LARGE SCALE GENOMIC DNA]</scope>
    <source>
        <strain evidence="2">Rf_01</strain>
        <tissue evidence="2">Aerial parts of the thallus</tissue>
    </source>
</reference>